<evidence type="ECO:0000313" key="2">
    <source>
        <dbReference type="EMBL" id="PZX12224.1"/>
    </source>
</evidence>
<dbReference type="AlphaFoldDB" id="A0A2W7N5V4"/>
<protein>
    <submittedName>
        <fullName evidence="2">Attachment p12 family protein</fullName>
    </submittedName>
</protein>
<proteinExistence type="predicted"/>
<dbReference type="EMBL" id="QKZK01000033">
    <property type="protein sequence ID" value="PZX12224.1"/>
    <property type="molecule type" value="Genomic_DNA"/>
</dbReference>
<keyword evidence="1" id="KW-0472">Membrane</keyword>
<dbReference type="Pfam" id="PF12669">
    <property type="entry name" value="FeoB_associated"/>
    <property type="match status" value="1"/>
</dbReference>
<evidence type="ECO:0000256" key="1">
    <source>
        <dbReference type="SAM" id="Phobius"/>
    </source>
</evidence>
<organism evidence="2 3">
    <name type="scientific">Breznakibacter xylanolyticus</name>
    <dbReference type="NCBI Taxonomy" id="990"/>
    <lineage>
        <taxon>Bacteria</taxon>
        <taxon>Pseudomonadati</taxon>
        <taxon>Bacteroidota</taxon>
        <taxon>Bacteroidia</taxon>
        <taxon>Marinilabiliales</taxon>
        <taxon>Marinilabiliaceae</taxon>
        <taxon>Breznakibacter</taxon>
    </lineage>
</organism>
<reference evidence="2 3" key="1">
    <citation type="submission" date="2018-06" db="EMBL/GenBank/DDBJ databases">
        <title>Genomic Encyclopedia of Archaeal and Bacterial Type Strains, Phase II (KMG-II): from individual species to whole genera.</title>
        <authorList>
            <person name="Goeker M."/>
        </authorList>
    </citation>
    <scope>NUCLEOTIDE SEQUENCE [LARGE SCALE GENOMIC DNA]</scope>
    <source>
        <strain evidence="2 3">DSM 6779</strain>
    </source>
</reference>
<keyword evidence="1" id="KW-1133">Transmembrane helix</keyword>
<name>A0A2W7N5V4_9BACT</name>
<evidence type="ECO:0000313" key="3">
    <source>
        <dbReference type="Proteomes" id="UP000249239"/>
    </source>
</evidence>
<sequence length="69" mass="7440">MNQETIVMLIIALTIGAVIYNVVKSLTTKSKNSCGGCTGCDLSAHNKGCSHKTAHSRMAFDKMVPVRKE</sequence>
<dbReference type="RefSeq" id="WP_111446759.1">
    <property type="nucleotide sequence ID" value="NZ_QKZK01000033.1"/>
</dbReference>
<comment type="caution">
    <text evidence="2">The sequence shown here is derived from an EMBL/GenBank/DDBJ whole genome shotgun (WGS) entry which is preliminary data.</text>
</comment>
<dbReference type="OrthoDB" id="1079195at2"/>
<gene>
    <name evidence="2" type="ORF">LX69_02949</name>
</gene>
<accession>A0A2W7N5V4</accession>
<keyword evidence="3" id="KW-1185">Reference proteome</keyword>
<dbReference type="Proteomes" id="UP000249239">
    <property type="component" value="Unassembled WGS sequence"/>
</dbReference>
<feature type="transmembrane region" description="Helical" evidence="1">
    <location>
        <begin position="6"/>
        <end position="23"/>
    </location>
</feature>
<keyword evidence="1" id="KW-0812">Transmembrane</keyword>